<dbReference type="KEGG" id="dmt:DESME_02670"/>
<comment type="similarity">
    <text evidence="2 7">Belongs to the DedA family.</text>
</comment>
<dbReference type="NCBIfam" id="NF008102">
    <property type="entry name" value="PRK10847.1"/>
    <property type="match status" value="1"/>
</dbReference>
<feature type="transmembrane region" description="Helical" evidence="7">
    <location>
        <begin position="56"/>
        <end position="82"/>
    </location>
</feature>
<proteinExistence type="inferred from homology"/>
<sequence length="217" mass="24063">MNFIKFGIDVLLHLDKYLNVIIQNYGFGTYLILFLIIFGETGLVVTPFLPGDSLLFAAGAFAAIGSLDIKLLLLIVSVAAVLGDTVNYSIGKSIGHKIYEMENVKFIKKEHLLKARDFYEKYGAVTIIIARFIPIIRTFAPFVAGIGEMRYVKFLSYNIVGGLTWAALVTLVGFYFGNLPAVKHNFSLVIFAIIFISILPAIFGVVKQKLTVREDKA</sequence>
<keyword evidence="5 7" id="KW-1133">Transmembrane helix</keyword>
<dbReference type="EMBL" id="CP007032">
    <property type="protein sequence ID" value="AHF06081.1"/>
    <property type="molecule type" value="Genomic_DNA"/>
</dbReference>
<gene>
    <name evidence="9" type="ORF">DESME_02670</name>
</gene>
<dbReference type="InterPro" id="IPR058127">
    <property type="entry name" value="DedA"/>
</dbReference>
<reference evidence="9 10" key="1">
    <citation type="submission" date="2013-12" db="EMBL/GenBank/DDBJ databases">
        <authorList>
            <consortium name="DOE Joint Genome Institute"/>
            <person name="Smidt H."/>
            <person name="Huntemann M."/>
            <person name="Han J."/>
            <person name="Chen A."/>
            <person name="Kyrpides N."/>
            <person name="Mavromatis K."/>
            <person name="Markowitz V."/>
            <person name="Palaniappan K."/>
            <person name="Ivanova N."/>
            <person name="Schaumberg A."/>
            <person name="Pati A."/>
            <person name="Liolios K."/>
            <person name="Nordberg H.P."/>
            <person name="Cantor M.N."/>
            <person name="Hua S.X."/>
            <person name="Woyke T."/>
        </authorList>
    </citation>
    <scope>NUCLEOTIDE SEQUENCE [LARGE SCALE GENOMIC DNA]</scope>
    <source>
        <strain evidence="10">DSM 15288</strain>
    </source>
</reference>
<dbReference type="STRING" id="871968.DESME_02670"/>
<dbReference type="Proteomes" id="UP000010847">
    <property type="component" value="Chromosome"/>
</dbReference>
<feature type="domain" description="VTT" evidence="8">
    <location>
        <begin position="49"/>
        <end position="173"/>
    </location>
</feature>
<dbReference type="RefSeq" id="WP_006717367.1">
    <property type="nucleotide sequence ID" value="NZ_CP007032.1"/>
</dbReference>
<dbReference type="HOGENOM" id="CLU_044208_6_1_9"/>
<evidence type="ECO:0000313" key="9">
    <source>
        <dbReference type="EMBL" id="AHF06081.1"/>
    </source>
</evidence>
<evidence type="ECO:0000256" key="7">
    <source>
        <dbReference type="RuleBase" id="RU367016"/>
    </source>
</evidence>
<dbReference type="eggNOG" id="COG0586">
    <property type="taxonomic scope" value="Bacteria"/>
</dbReference>
<dbReference type="InterPro" id="IPR032818">
    <property type="entry name" value="DedA-like"/>
</dbReference>
<evidence type="ECO:0000256" key="5">
    <source>
        <dbReference type="ARBA" id="ARBA00022989"/>
    </source>
</evidence>
<evidence type="ECO:0000256" key="4">
    <source>
        <dbReference type="ARBA" id="ARBA00022692"/>
    </source>
</evidence>
<evidence type="ECO:0000256" key="6">
    <source>
        <dbReference type="ARBA" id="ARBA00023136"/>
    </source>
</evidence>
<comment type="subcellular location">
    <subcellularLocation>
        <location evidence="1 7">Cell membrane</location>
        <topology evidence="1 7">Multi-pass membrane protein</topology>
    </subcellularLocation>
</comment>
<keyword evidence="4 7" id="KW-0812">Transmembrane</keyword>
<name>W0EAJ1_9FIRM</name>
<evidence type="ECO:0000256" key="2">
    <source>
        <dbReference type="ARBA" id="ARBA00010792"/>
    </source>
</evidence>
<accession>W0EAJ1</accession>
<evidence type="ECO:0000259" key="8">
    <source>
        <dbReference type="Pfam" id="PF09335"/>
    </source>
</evidence>
<keyword evidence="3 7" id="KW-1003">Cell membrane</keyword>
<feature type="transmembrane region" description="Helical" evidence="7">
    <location>
        <begin position="27"/>
        <end position="49"/>
    </location>
</feature>
<protein>
    <submittedName>
        <fullName evidence="9">Membrane protein</fullName>
    </submittedName>
</protein>
<feature type="transmembrane region" description="Helical" evidence="7">
    <location>
        <begin position="188"/>
        <end position="206"/>
    </location>
</feature>
<dbReference type="AlphaFoldDB" id="W0EAJ1"/>
<dbReference type="InterPro" id="IPR032816">
    <property type="entry name" value="VTT_dom"/>
</dbReference>
<feature type="transmembrane region" description="Helical" evidence="7">
    <location>
        <begin position="155"/>
        <end position="176"/>
    </location>
</feature>
<dbReference type="PANTHER" id="PTHR30353:SF0">
    <property type="entry name" value="TRANSMEMBRANE PROTEIN"/>
    <property type="match status" value="1"/>
</dbReference>
<dbReference type="GO" id="GO:0005886">
    <property type="term" value="C:plasma membrane"/>
    <property type="evidence" value="ECO:0007669"/>
    <property type="project" value="UniProtKB-SubCell"/>
</dbReference>
<organism evidence="9 10">
    <name type="scientific">Desulfitobacterium metallireducens DSM 15288</name>
    <dbReference type="NCBI Taxonomy" id="871968"/>
    <lineage>
        <taxon>Bacteria</taxon>
        <taxon>Bacillati</taxon>
        <taxon>Bacillota</taxon>
        <taxon>Clostridia</taxon>
        <taxon>Eubacteriales</taxon>
        <taxon>Desulfitobacteriaceae</taxon>
        <taxon>Desulfitobacterium</taxon>
    </lineage>
</organism>
<evidence type="ECO:0000256" key="3">
    <source>
        <dbReference type="ARBA" id="ARBA00022475"/>
    </source>
</evidence>
<dbReference type="Pfam" id="PF09335">
    <property type="entry name" value="VTT_dom"/>
    <property type="match status" value="1"/>
</dbReference>
<dbReference type="OrthoDB" id="9813426at2"/>
<keyword evidence="6 7" id="KW-0472">Membrane</keyword>
<dbReference type="PANTHER" id="PTHR30353">
    <property type="entry name" value="INNER MEMBRANE PROTEIN DEDA-RELATED"/>
    <property type="match status" value="1"/>
</dbReference>
<keyword evidence="10" id="KW-1185">Reference proteome</keyword>
<evidence type="ECO:0000256" key="1">
    <source>
        <dbReference type="ARBA" id="ARBA00004651"/>
    </source>
</evidence>
<evidence type="ECO:0000313" key="10">
    <source>
        <dbReference type="Proteomes" id="UP000010847"/>
    </source>
</evidence>